<proteinExistence type="predicted"/>
<name>A0A927BCN7_9BACT</name>
<protein>
    <submittedName>
        <fullName evidence="1">Uncharacterized protein</fullName>
    </submittedName>
</protein>
<comment type="caution">
    <text evidence="1">The sequence shown here is derived from an EMBL/GenBank/DDBJ whole genome shotgun (WGS) entry which is preliminary data.</text>
</comment>
<evidence type="ECO:0000313" key="1">
    <source>
        <dbReference type="EMBL" id="MBD2767719.1"/>
    </source>
</evidence>
<dbReference type="EMBL" id="JACXAD010000006">
    <property type="protein sequence ID" value="MBD2767719.1"/>
    <property type="molecule type" value="Genomic_DNA"/>
</dbReference>
<dbReference type="RefSeq" id="WP_191004537.1">
    <property type="nucleotide sequence ID" value="NZ_JACXAD010000006.1"/>
</dbReference>
<gene>
    <name evidence="1" type="ORF">IC235_07415</name>
</gene>
<reference evidence="1" key="1">
    <citation type="submission" date="2020-09" db="EMBL/GenBank/DDBJ databases">
        <authorList>
            <person name="Kim M.K."/>
        </authorList>
    </citation>
    <scope>NUCLEOTIDE SEQUENCE</scope>
    <source>
        <strain evidence="1">BT664</strain>
    </source>
</reference>
<evidence type="ECO:0000313" key="2">
    <source>
        <dbReference type="Proteomes" id="UP000612233"/>
    </source>
</evidence>
<sequence>MAGNDVIYIVDKRTAAEGGIQKWSLVGTTWVYNGSMTSATGVRGLTGLTASTRVSLVAIGTSGVYLVTDNAGYKAAPKLAALPDPIVPAPAVNTVFRGVSRCWPLGLVRP</sequence>
<accession>A0A927BCN7</accession>
<keyword evidence="2" id="KW-1185">Reference proteome</keyword>
<organism evidence="1 2">
    <name type="scientific">Hymenobacter montanus</name>
    <dbReference type="NCBI Taxonomy" id="2771359"/>
    <lineage>
        <taxon>Bacteria</taxon>
        <taxon>Pseudomonadati</taxon>
        <taxon>Bacteroidota</taxon>
        <taxon>Cytophagia</taxon>
        <taxon>Cytophagales</taxon>
        <taxon>Hymenobacteraceae</taxon>
        <taxon>Hymenobacter</taxon>
    </lineage>
</organism>
<dbReference type="AlphaFoldDB" id="A0A927BCN7"/>
<dbReference type="Proteomes" id="UP000612233">
    <property type="component" value="Unassembled WGS sequence"/>
</dbReference>